<dbReference type="EMBL" id="QPGL01000002">
    <property type="protein sequence ID" value="RCS70184.1"/>
    <property type="molecule type" value="Genomic_DNA"/>
</dbReference>
<protein>
    <submittedName>
        <fullName evidence="1">Tail assembly protein</fullName>
    </submittedName>
</protein>
<dbReference type="AlphaFoldDB" id="A0A368LHG2"/>
<evidence type="ECO:0000313" key="2">
    <source>
        <dbReference type="Proteomes" id="UP000252479"/>
    </source>
</evidence>
<organism evidence="1 2">
    <name type="scientific">Vibrio casei</name>
    <dbReference type="NCBI Taxonomy" id="673372"/>
    <lineage>
        <taxon>Bacteria</taxon>
        <taxon>Pseudomonadati</taxon>
        <taxon>Pseudomonadota</taxon>
        <taxon>Gammaproteobacteria</taxon>
        <taxon>Vibrionales</taxon>
        <taxon>Vibrionaceae</taxon>
        <taxon>Vibrio</taxon>
    </lineage>
</organism>
<proteinExistence type="predicted"/>
<gene>
    <name evidence="1" type="ORF">CIK83_12020</name>
</gene>
<dbReference type="Proteomes" id="UP000252479">
    <property type="component" value="Unassembled WGS sequence"/>
</dbReference>
<dbReference type="GeneID" id="303189647"/>
<comment type="caution">
    <text evidence="1">The sequence shown here is derived from an EMBL/GenBank/DDBJ whole genome shotgun (WGS) entry which is preliminary data.</text>
</comment>
<sequence length="190" mass="19800">MENEKVRTIRLYGKLGTKFGRVHRFVCNDTAGAVGALCNMVPGFKQELMSSKEKGIGYACFIGKENIDEDGLKAPVGDEDIRIAPMVVGSGSNGGLWSVIGGVALMVASIWTGPATFYAGLALAAGGVVQMTTPIPQGNTGTESVDNGASYNFNGPVNVTAQGNPVPVLYGQMIVGSVTVSGDMYSEDQQ</sequence>
<reference evidence="1 2" key="1">
    <citation type="journal article" date="2017" name="Elife">
        <title>Extensive horizontal gene transfer in cheese-associated bacteria.</title>
        <authorList>
            <person name="Bonham K.S."/>
            <person name="Wolfe B.E."/>
            <person name="Dutton R.J."/>
        </authorList>
    </citation>
    <scope>NUCLEOTIDE SEQUENCE [LARGE SCALE GENOMIC DNA]</scope>
    <source>
        <strain evidence="1 2">JB196</strain>
    </source>
</reference>
<evidence type="ECO:0000313" key="1">
    <source>
        <dbReference type="EMBL" id="RCS70184.1"/>
    </source>
</evidence>
<keyword evidence="2" id="KW-1185">Reference proteome</keyword>
<accession>A0A368LHG2</accession>
<dbReference type="RefSeq" id="WP_086959728.1">
    <property type="nucleotide sequence ID" value="NZ_FUKS01000013.1"/>
</dbReference>
<name>A0A368LHG2_9VIBR</name>